<accession>A0A9P3G1P1</accession>
<name>A0A9P3G1P1_9APHY</name>
<protein>
    <submittedName>
        <fullName evidence="2">Uncharacterized protein</fullName>
    </submittedName>
</protein>
<evidence type="ECO:0000256" key="1">
    <source>
        <dbReference type="SAM" id="MobiDB-lite"/>
    </source>
</evidence>
<keyword evidence="3" id="KW-1185">Reference proteome</keyword>
<evidence type="ECO:0000313" key="2">
    <source>
        <dbReference type="EMBL" id="GJE86285.1"/>
    </source>
</evidence>
<organism evidence="2 3">
    <name type="scientific">Phanerochaete sordida</name>
    <dbReference type="NCBI Taxonomy" id="48140"/>
    <lineage>
        <taxon>Eukaryota</taxon>
        <taxon>Fungi</taxon>
        <taxon>Dikarya</taxon>
        <taxon>Basidiomycota</taxon>
        <taxon>Agaricomycotina</taxon>
        <taxon>Agaricomycetes</taxon>
        <taxon>Polyporales</taxon>
        <taxon>Phanerochaetaceae</taxon>
        <taxon>Phanerochaete</taxon>
    </lineage>
</organism>
<gene>
    <name evidence="2" type="ORF">PsYK624_023650</name>
</gene>
<evidence type="ECO:0000313" key="3">
    <source>
        <dbReference type="Proteomes" id="UP000703269"/>
    </source>
</evidence>
<dbReference type="EMBL" id="BPQB01000003">
    <property type="protein sequence ID" value="GJE86285.1"/>
    <property type="molecule type" value="Genomic_DNA"/>
</dbReference>
<sequence length="249" mass="25920">MASVPTRFPITAPGRPTKRSAVPCPRPESSQAGALAAYARGLCLELSCALAKASADGWQTYRAPVARLPPARLAVPRDGPCTADPSLRARALGLGAAQADEPMPKRSSGSGAAFWVARSPGGCRTPCPIPLWADRPADCGSSARNVAPVLSKPGSAPLRLSSPAGALLFACASQTGSAEPHASPRNDRPFTPRATLLSFRPLPDLRSLFTPSCFAPFTLLHAVINYSSRSLAPSSSFQFCSDQPCPAEA</sequence>
<dbReference type="AlphaFoldDB" id="A0A9P3G1P1"/>
<comment type="caution">
    <text evidence="2">The sequence shown here is derived from an EMBL/GenBank/DDBJ whole genome shotgun (WGS) entry which is preliminary data.</text>
</comment>
<feature type="region of interest" description="Disordered" evidence="1">
    <location>
        <begin position="1"/>
        <end position="26"/>
    </location>
</feature>
<dbReference type="Proteomes" id="UP000703269">
    <property type="component" value="Unassembled WGS sequence"/>
</dbReference>
<reference evidence="2 3" key="1">
    <citation type="submission" date="2021-08" db="EMBL/GenBank/DDBJ databases">
        <title>Draft Genome Sequence of Phanerochaete sordida strain YK-624.</title>
        <authorList>
            <person name="Mori T."/>
            <person name="Dohra H."/>
            <person name="Suzuki T."/>
            <person name="Kawagishi H."/>
            <person name="Hirai H."/>
        </authorList>
    </citation>
    <scope>NUCLEOTIDE SEQUENCE [LARGE SCALE GENOMIC DNA]</scope>
    <source>
        <strain evidence="2 3">YK-624</strain>
    </source>
</reference>
<proteinExistence type="predicted"/>